<evidence type="ECO:0000313" key="4">
    <source>
        <dbReference type="Proteomes" id="UP000580474"/>
    </source>
</evidence>
<organism evidence="3 4">
    <name type="scientific">Saccharopolyspora gloriosae</name>
    <dbReference type="NCBI Taxonomy" id="455344"/>
    <lineage>
        <taxon>Bacteria</taxon>
        <taxon>Bacillati</taxon>
        <taxon>Actinomycetota</taxon>
        <taxon>Actinomycetes</taxon>
        <taxon>Pseudonocardiales</taxon>
        <taxon>Pseudonocardiaceae</taxon>
        <taxon>Saccharopolyspora</taxon>
    </lineage>
</organism>
<dbReference type="SUPFAM" id="SSF52499">
    <property type="entry name" value="Isochorismatase-like hydrolases"/>
    <property type="match status" value="1"/>
</dbReference>
<dbReference type="EMBL" id="JACHIV010000001">
    <property type="protein sequence ID" value="MBB5070534.1"/>
    <property type="molecule type" value="Genomic_DNA"/>
</dbReference>
<comment type="caution">
    <text evidence="3">The sequence shown here is derived from an EMBL/GenBank/DDBJ whole genome shotgun (WGS) entry which is preliminary data.</text>
</comment>
<dbReference type="InterPro" id="IPR036380">
    <property type="entry name" value="Isochorismatase-like_sf"/>
</dbReference>
<dbReference type="Pfam" id="PF00857">
    <property type="entry name" value="Isochorismatase"/>
    <property type="match status" value="1"/>
</dbReference>
<evidence type="ECO:0000259" key="2">
    <source>
        <dbReference type="Pfam" id="PF00857"/>
    </source>
</evidence>
<dbReference type="Proteomes" id="UP000580474">
    <property type="component" value="Unassembled WGS sequence"/>
</dbReference>
<dbReference type="PANTHER" id="PTHR43540">
    <property type="entry name" value="PEROXYUREIDOACRYLATE/UREIDOACRYLATE AMIDOHYDROLASE-RELATED"/>
    <property type="match status" value="1"/>
</dbReference>
<protein>
    <submittedName>
        <fullName evidence="3">Nicotinamidase-related amidase</fullName>
    </submittedName>
</protein>
<reference evidence="3 4" key="1">
    <citation type="submission" date="2020-08" db="EMBL/GenBank/DDBJ databases">
        <title>Sequencing the genomes of 1000 actinobacteria strains.</title>
        <authorList>
            <person name="Klenk H.-P."/>
        </authorList>
    </citation>
    <scope>NUCLEOTIDE SEQUENCE [LARGE SCALE GENOMIC DNA]</scope>
    <source>
        <strain evidence="3 4">DSM 45582</strain>
    </source>
</reference>
<sequence>MQFGGALVIVDLQVEYVESAFNGAATVQVLTGLRDRAVRAGAPVVQIQHREPGFGPDRPGWELAIPPTRSERVLVKDTPDAFVGTGLDELLRAEGASTLVIGGFSTEYCVDSTVRAALSGAFDVLVPGDGHTTAATGGVLPPDRVVAHHNHVFPGLSAAARCHVAPAAEIDFGAEHHR</sequence>
<keyword evidence="1" id="KW-0378">Hydrolase</keyword>
<dbReference type="InterPro" id="IPR050272">
    <property type="entry name" value="Isochorismatase-like_hydrls"/>
</dbReference>
<accession>A0A840NG18</accession>
<proteinExistence type="predicted"/>
<keyword evidence="4" id="KW-1185">Reference proteome</keyword>
<evidence type="ECO:0000313" key="3">
    <source>
        <dbReference type="EMBL" id="MBB5070534.1"/>
    </source>
</evidence>
<dbReference type="AlphaFoldDB" id="A0A840NG18"/>
<evidence type="ECO:0000256" key="1">
    <source>
        <dbReference type="ARBA" id="ARBA00022801"/>
    </source>
</evidence>
<name>A0A840NG18_9PSEU</name>
<gene>
    <name evidence="3" type="ORF">BJ969_003622</name>
</gene>
<dbReference type="InterPro" id="IPR000868">
    <property type="entry name" value="Isochorismatase-like_dom"/>
</dbReference>
<dbReference type="RefSeq" id="WP_184480168.1">
    <property type="nucleotide sequence ID" value="NZ_JACHIV010000001.1"/>
</dbReference>
<feature type="domain" description="Isochorismatase-like" evidence="2">
    <location>
        <begin position="6"/>
        <end position="134"/>
    </location>
</feature>
<dbReference type="GO" id="GO:0016787">
    <property type="term" value="F:hydrolase activity"/>
    <property type="evidence" value="ECO:0007669"/>
    <property type="project" value="UniProtKB-KW"/>
</dbReference>
<dbReference type="Gene3D" id="3.40.50.850">
    <property type="entry name" value="Isochorismatase-like"/>
    <property type="match status" value="1"/>
</dbReference>